<evidence type="ECO:0000259" key="5">
    <source>
        <dbReference type="Pfam" id="PF05916"/>
    </source>
</evidence>
<dbReference type="PANTHER" id="PTHR21206">
    <property type="entry name" value="SLD5 PROTEIN"/>
    <property type="match status" value="1"/>
</dbReference>
<feature type="compositionally biased region" description="Low complexity" evidence="4">
    <location>
        <begin position="12"/>
        <end position="22"/>
    </location>
</feature>
<dbReference type="Proteomes" id="UP001316803">
    <property type="component" value="Unassembled WGS sequence"/>
</dbReference>
<dbReference type="GO" id="GO:0000727">
    <property type="term" value="P:double-strand break repair via break-induced replication"/>
    <property type="evidence" value="ECO:0007669"/>
    <property type="project" value="TreeGrafter"/>
</dbReference>
<keyword evidence="2" id="KW-0235">DNA replication</keyword>
<organism evidence="6 7">
    <name type="scientific">Knufia fluminis</name>
    <dbReference type="NCBI Taxonomy" id="191047"/>
    <lineage>
        <taxon>Eukaryota</taxon>
        <taxon>Fungi</taxon>
        <taxon>Dikarya</taxon>
        <taxon>Ascomycota</taxon>
        <taxon>Pezizomycotina</taxon>
        <taxon>Eurotiomycetes</taxon>
        <taxon>Chaetothyriomycetidae</taxon>
        <taxon>Chaetothyriales</taxon>
        <taxon>Trichomeriaceae</taxon>
        <taxon>Knufia</taxon>
    </lineage>
</organism>
<dbReference type="CDD" id="cd11711">
    <property type="entry name" value="GINS_A_Sld5"/>
    <property type="match status" value="1"/>
</dbReference>
<evidence type="ECO:0000256" key="3">
    <source>
        <dbReference type="ARBA" id="ARBA00023242"/>
    </source>
</evidence>
<protein>
    <recommendedName>
        <fullName evidence="5">GINS subunit domain-containing protein</fullName>
    </recommendedName>
</protein>
<keyword evidence="3" id="KW-0539">Nucleus</keyword>
<dbReference type="InterPro" id="IPR008591">
    <property type="entry name" value="GINS_Sld5"/>
</dbReference>
<accession>A0AAN8EM95</accession>
<dbReference type="GO" id="GO:0006261">
    <property type="term" value="P:DNA-templated DNA replication"/>
    <property type="evidence" value="ECO:0007669"/>
    <property type="project" value="InterPro"/>
</dbReference>
<dbReference type="Gene3D" id="1.20.58.1030">
    <property type="match status" value="1"/>
</dbReference>
<feature type="compositionally biased region" description="Polar residues" evidence="4">
    <location>
        <begin position="23"/>
        <end position="34"/>
    </location>
</feature>
<dbReference type="Pfam" id="PF05916">
    <property type="entry name" value="Sld5"/>
    <property type="match status" value="1"/>
</dbReference>
<dbReference type="InterPro" id="IPR038749">
    <property type="entry name" value="Sld5_GINS_A"/>
</dbReference>
<dbReference type="InterPro" id="IPR021151">
    <property type="entry name" value="GINS_A"/>
</dbReference>
<dbReference type="SUPFAM" id="SSF158573">
    <property type="entry name" value="GINS helical bundle-like"/>
    <property type="match status" value="1"/>
</dbReference>
<gene>
    <name evidence="6" type="ORF">OHC33_002349</name>
</gene>
<evidence type="ECO:0000313" key="7">
    <source>
        <dbReference type="Proteomes" id="UP001316803"/>
    </source>
</evidence>
<dbReference type="PANTHER" id="PTHR21206:SF0">
    <property type="entry name" value="DNA REPLICATION COMPLEX GINS PROTEIN SLD5"/>
    <property type="match status" value="1"/>
</dbReference>
<evidence type="ECO:0000313" key="6">
    <source>
        <dbReference type="EMBL" id="KAK5956860.1"/>
    </source>
</evidence>
<evidence type="ECO:0000256" key="2">
    <source>
        <dbReference type="ARBA" id="ARBA00022705"/>
    </source>
</evidence>
<dbReference type="EMBL" id="JAKLMC020000004">
    <property type="protein sequence ID" value="KAK5956860.1"/>
    <property type="molecule type" value="Genomic_DNA"/>
</dbReference>
<dbReference type="InterPro" id="IPR036224">
    <property type="entry name" value="GINS_bundle-like_dom_sf"/>
</dbReference>
<proteinExistence type="predicted"/>
<evidence type="ECO:0000256" key="4">
    <source>
        <dbReference type="SAM" id="MobiDB-lite"/>
    </source>
</evidence>
<comment type="subcellular location">
    <subcellularLocation>
        <location evidence="1">Nucleus</location>
    </subcellularLocation>
</comment>
<name>A0AAN8EM95_9EURO</name>
<reference evidence="6 7" key="1">
    <citation type="submission" date="2022-12" db="EMBL/GenBank/DDBJ databases">
        <title>Genomic features and morphological characterization of a novel Knufia sp. strain isolated from spacecraft assembly facility.</title>
        <authorList>
            <person name="Teixeira M."/>
            <person name="Chander A.M."/>
            <person name="Stajich J.E."/>
            <person name="Venkateswaran K."/>
        </authorList>
    </citation>
    <scope>NUCLEOTIDE SEQUENCE [LARGE SCALE GENOMIC DNA]</scope>
    <source>
        <strain evidence="6 7">FJI-L2-BK-P2</strain>
    </source>
</reference>
<comment type="caution">
    <text evidence="6">The sequence shown here is derived from an EMBL/GenBank/DDBJ whole genome shotgun (WGS) entry which is preliminary data.</text>
</comment>
<dbReference type="GO" id="GO:0000811">
    <property type="term" value="C:GINS complex"/>
    <property type="evidence" value="ECO:0007669"/>
    <property type="project" value="TreeGrafter"/>
</dbReference>
<evidence type="ECO:0000256" key="1">
    <source>
        <dbReference type="ARBA" id="ARBA00004123"/>
    </source>
</evidence>
<feature type="region of interest" description="Disordered" evidence="4">
    <location>
        <begin position="12"/>
        <end position="34"/>
    </location>
</feature>
<sequence length="284" mass="31397">MDIDISDILADISRPTPSSSSSFPYQDQHPSSYSHYDPSTAYTDHILLTRSWTSERCTPTLLPYPTTLITRIMDRIRAQISRIEDLTSGVYDSSSGREGGTGGANLNLVLSILQTDLSRTQFLVRSYLRCRLAKVTRHGMYYLKYHVDDHVGGQSESGTDGDTKSPLLSTEETTYLRHHATLLSNLYNSSFLMSLPPSLRRLDDNTGGNRMDEGPDSAGGVMVRCLAGEWSNEGEVFGGDEGGGAMLKEEQRATVELRVERGGVLVARWRDVRGGVERGDLEVL</sequence>
<dbReference type="AlphaFoldDB" id="A0AAN8EM95"/>
<keyword evidence="7" id="KW-1185">Reference proteome</keyword>
<feature type="domain" description="GINS subunit" evidence="5">
    <location>
        <begin position="107"/>
        <end position="190"/>
    </location>
</feature>